<evidence type="ECO:0000256" key="4">
    <source>
        <dbReference type="SAM" id="SignalP"/>
    </source>
</evidence>
<dbReference type="InterPro" id="IPR041127">
    <property type="entry name" value="PET_hydrolase/cutinase-like"/>
</dbReference>
<dbReference type="Gene3D" id="3.40.50.1820">
    <property type="entry name" value="alpha/beta hydrolase"/>
    <property type="match status" value="1"/>
</dbReference>
<gene>
    <name evidence="6" type="ORF">BG844_05620</name>
</gene>
<proteinExistence type="predicted"/>
<evidence type="ECO:0000256" key="1">
    <source>
        <dbReference type="ARBA" id="ARBA00022801"/>
    </source>
</evidence>
<keyword evidence="2" id="KW-0442">Lipid degradation</keyword>
<keyword evidence="1" id="KW-0378">Hydrolase</keyword>
<dbReference type="InterPro" id="IPR029058">
    <property type="entry name" value="AB_hydrolase_fold"/>
</dbReference>
<dbReference type="GO" id="GO:0003847">
    <property type="term" value="F:1-alkyl-2-acetylglycerophosphocholine esterase activity"/>
    <property type="evidence" value="ECO:0007669"/>
    <property type="project" value="TreeGrafter"/>
</dbReference>
<dbReference type="AlphaFoldDB" id="A0A1K0GV37"/>
<feature type="signal peptide" evidence="4">
    <location>
        <begin position="1"/>
        <end position="20"/>
    </location>
</feature>
<reference evidence="6 7" key="1">
    <citation type="submission" date="2016-09" db="EMBL/GenBank/DDBJ databases">
        <title>Couchioplanes caeruleus draft genome sequence.</title>
        <authorList>
            <person name="Sheehan J."/>
            <person name="Caffrey P."/>
        </authorList>
    </citation>
    <scope>NUCLEOTIDE SEQUENCE [LARGE SCALE GENOMIC DNA]</scope>
    <source>
        <strain evidence="6 7">DSM 43634</strain>
    </source>
</reference>
<dbReference type="PANTHER" id="PTHR10272:SF0">
    <property type="entry name" value="PLATELET-ACTIVATING FACTOR ACETYLHYDROLASE"/>
    <property type="match status" value="1"/>
</dbReference>
<comment type="caution">
    <text evidence="6">The sequence shown here is derived from an EMBL/GenBank/DDBJ whole genome shotgun (WGS) entry which is preliminary data.</text>
</comment>
<organism evidence="6 7">
    <name type="scientific">Couchioplanes caeruleus subsp. caeruleus</name>
    <dbReference type="NCBI Taxonomy" id="56427"/>
    <lineage>
        <taxon>Bacteria</taxon>
        <taxon>Bacillati</taxon>
        <taxon>Actinomycetota</taxon>
        <taxon>Actinomycetes</taxon>
        <taxon>Micromonosporales</taxon>
        <taxon>Micromonosporaceae</taxon>
        <taxon>Couchioplanes</taxon>
    </lineage>
</organism>
<evidence type="ECO:0000313" key="7">
    <source>
        <dbReference type="Proteomes" id="UP000182486"/>
    </source>
</evidence>
<accession>A0A1K0GV37</accession>
<dbReference type="GO" id="GO:0016042">
    <property type="term" value="P:lipid catabolic process"/>
    <property type="evidence" value="ECO:0007669"/>
    <property type="project" value="UniProtKB-KW"/>
</dbReference>
<dbReference type="SUPFAM" id="SSF53474">
    <property type="entry name" value="alpha/beta-Hydrolases"/>
    <property type="match status" value="1"/>
</dbReference>
<evidence type="ECO:0000259" key="5">
    <source>
        <dbReference type="Pfam" id="PF12740"/>
    </source>
</evidence>
<feature type="chain" id="PRO_5009664524" description="PET hydrolase/cutinase-like domain-containing protein" evidence="4">
    <location>
        <begin position="21"/>
        <end position="366"/>
    </location>
</feature>
<sequence length="366" mass="38452">MKLVLAAVLALNGAPAPASPASVPAAPPALSLGAPTGPLPVGVTSMHLRDDSRDDPWVPGQRRELMVSLWYPAAGKVTATAPYVTPRESELILQGSQRTDVPPEALSTVRTNAGVDAAPRPGRAPLVVLSPGFTLPRSSLTGLAEDLASRGYVVAGIDHTYEAFAVTFPDGRVTTCLACAAGDYPKVARGRAADVSFVLDRLLARSSAWRTRLDPRRIAMVGHSIGGASAVAAMRADRRIDAGADLDGSLFAAPAGLDRPFLLLGSAAEHSPGKDDSWDRGWAELTGWKRWITVSGAGHFSFIDYPEIADQATGPLPGMLPGARGAQITSTYVAAFLDRHLRGLPRPLLDGPCPRFPEVAFPHPGT</sequence>
<keyword evidence="4" id="KW-0732">Signal</keyword>
<protein>
    <recommendedName>
        <fullName evidence="5">PET hydrolase/cutinase-like domain-containing protein</fullName>
    </recommendedName>
</protein>
<feature type="domain" description="PET hydrolase/cutinase-like" evidence="5">
    <location>
        <begin position="125"/>
        <end position="244"/>
    </location>
</feature>
<evidence type="ECO:0000256" key="2">
    <source>
        <dbReference type="ARBA" id="ARBA00022963"/>
    </source>
</evidence>
<evidence type="ECO:0000256" key="3">
    <source>
        <dbReference type="ARBA" id="ARBA00023098"/>
    </source>
</evidence>
<dbReference type="RefSeq" id="WP_071803669.1">
    <property type="nucleotide sequence ID" value="NZ_MEIA01000062.1"/>
</dbReference>
<dbReference type="Pfam" id="PF12740">
    <property type="entry name" value="PETase"/>
    <property type="match status" value="1"/>
</dbReference>
<dbReference type="Proteomes" id="UP000182486">
    <property type="component" value="Unassembled WGS sequence"/>
</dbReference>
<keyword evidence="7" id="KW-1185">Reference proteome</keyword>
<keyword evidence="3" id="KW-0443">Lipid metabolism</keyword>
<name>A0A1K0GV37_9ACTN</name>
<dbReference type="EMBL" id="MEIA01000062">
    <property type="protein sequence ID" value="OJF15228.1"/>
    <property type="molecule type" value="Genomic_DNA"/>
</dbReference>
<dbReference type="PANTHER" id="PTHR10272">
    <property type="entry name" value="PLATELET-ACTIVATING FACTOR ACETYLHYDROLASE"/>
    <property type="match status" value="1"/>
</dbReference>
<evidence type="ECO:0000313" key="6">
    <source>
        <dbReference type="EMBL" id="OJF15228.1"/>
    </source>
</evidence>